<feature type="compositionally biased region" description="Low complexity" evidence="1">
    <location>
        <begin position="14"/>
        <end position="24"/>
    </location>
</feature>
<name>A0A6J5NP54_9CAUD</name>
<organism evidence="2">
    <name type="scientific">uncultured Caudovirales phage</name>
    <dbReference type="NCBI Taxonomy" id="2100421"/>
    <lineage>
        <taxon>Viruses</taxon>
        <taxon>Duplodnaviria</taxon>
        <taxon>Heunggongvirae</taxon>
        <taxon>Uroviricota</taxon>
        <taxon>Caudoviricetes</taxon>
        <taxon>Peduoviridae</taxon>
        <taxon>Maltschvirus</taxon>
        <taxon>Maltschvirus maltsch</taxon>
    </lineage>
</organism>
<accession>A0A6J5NP54</accession>
<feature type="region of interest" description="Disordered" evidence="1">
    <location>
        <begin position="1"/>
        <end position="28"/>
    </location>
</feature>
<evidence type="ECO:0000313" key="2">
    <source>
        <dbReference type="EMBL" id="CAB4160717.1"/>
    </source>
</evidence>
<proteinExistence type="predicted"/>
<protein>
    <submittedName>
        <fullName evidence="2">Uncharacterized protein</fullName>
    </submittedName>
</protein>
<reference evidence="2" key="1">
    <citation type="submission" date="2020-04" db="EMBL/GenBank/DDBJ databases">
        <authorList>
            <person name="Chiriac C."/>
            <person name="Salcher M."/>
            <person name="Ghai R."/>
            <person name="Kavagutti S V."/>
        </authorList>
    </citation>
    <scope>NUCLEOTIDE SEQUENCE</scope>
</reference>
<sequence length="81" mass="8477">MGGLFGGGKPDTSAAEAQIRAQQAETDRLRAQAEQDKVKLAEDLAAKRIARQRGGARALLAEERLNPETGVETLGSSGMVG</sequence>
<gene>
    <name evidence="2" type="ORF">UFOVP765_31</name>
</gene>
<dbReference type="EMBL" id="LR796703">
    <property type="protein sequence ID" value="CAB4160717.1"/>
    <property type="molecule type" value="Genomic_DNA"/>
</dbReference>
<evidence type="ECO:0000256" key="1">
    <source>
        <dbReference type="SAM" id="MobiDB-lite"/>
    </source>
</evidence>